<dbReference type="PATRIC" id="fig|480391.4.peg.524"/>
<dbReference type="EMBL" id="JQCQ01000018">
    <property type="protein sequence ID" value="KRO24951.1"/>
    <property type="molecule type" value="Genomic_DNA"/>
</dbReference>
<dbReference type="AlphaFoldDB" id="A0A0R2NGK7"/>
<gene>
    <name evidence="2" type="ORF">IV88_GL000517</name>
</gene>
<organism evidence="2 3">
    <name type="scientific">Pediococcus argentinicus</name>
    <dbReference type="NCBI Taxonomy" id="480391"/>
    <lineage>
        <taxon>Bacteria</taxon>
        <taxon>Bacillati</taxon>
        <taxon>Bacillota</taxon>
        <taxon>Bacilli</taxon>
        <taxon>Lactobacillales</taxon>
        <taxon>Lactobacillaceae</taxon>
        <taxon>Pediococcus</taxon>
    </lineage>
</organism>
<evidence type="ECO:0000256" key="1">
    <source>
        <dbReference type="SAM" id="MobiDB-lite"/>
    </source>
</evidence>
<feature type="compositionally biased region" description="Basic and acidic residues" evidence="1">
    <location>
        <begin position="155"/>
        <end position="167"/>
    </location>
</feature>
<accession>A0A0R2NGK7</accession>
<feature type="region of interest" description="Disordered" evidence="1">
    <location>
        <begin position="148"/>
        <end position="192"/>
    </location>
</feature>
<evidence type="ECO:0000313" key="3">
    <source>
        <dbReference type="Proteomes" id="UP000051249"/>
    </source>
</evidence>
<name>A0A0R2NGK7_9LACO</name>
<reference evidence="2 3" key="1">
    <citation type="journal article" date="2015" name="Genome Announc.">
        <title>Expanding the biotechnology potential of lactobacilli through comparative genomics of 213 strains and associated genera.</title>
        <authorList>
            <person name="Sun Z."/>
            <person name="Harris H.M."/>
            <person name="McCann A."/>
            <person name="Guo C."/>
            <person name="Argimon S."/>
            <person name="Zhang W."/>
            <person name="Yang X."/>
            <person name="Jeffery I.B."/>
            <person name="Cooney J.C."/>
            <person name="Kagawa T.F."/>
            <person name="Liu W."/>
            <person name="Song Y."/>
            <person name="Salvetti E."/>
            <person name="Wrobel A."/>
            <person name="Rasinkangas P."/>
            <person name="Parkhill J."/>
            <person name="Rea M.C."/>
            <person name="O'Sullivan O."/>
            <person name="Ritari J."/>
            <person name="Douillard F.P."/>
            <person name="Paul Ross R."/>
            <person name="Yang R."/>
            <person name="Briner A.E."/>
            <person name="Felis G.E."/>
            <person name="de Vos W.M."/>
            <person name="Barrangou R."/>
            <person name="Klaenhammer T.R."/>
            <person name="Caufield P.W."/>
            <person name="Cui Y."/>
            <person name="Zhang H."/>
            <person name="O'Toole P.W."/>
        </authorList>
    </citation>
    <scope>NUCLEOTIDE SEQUENCE [LARGE SCALE GENOMIC DNA]</scope>
    <source>
        <strain evidence="2 3">DSM 23026</strain>
    </source>
</reference>
<feature type="region of interest" description="Disordered" evidence="1">
    <location>
        <begin position="17"/>
        <end position="57"/>
    </location>
</feature>
<proteinExistence type="predicted"/>
<comment type="caution">
    <text evidence="2">The sequence shown here is derived from an EMBL/GenBank/DDBJ whole genome shotgun (WGS) entry which is preliminary data.</text>
</comment>
<feature type="compositionally biased region" description="Basic and acidic residues" evidence="1">
    <location>
        <begin position="176"/>
        <end position="186"/>
    </location>
</feature>
<keyword evidence="3" id="KW-1185">Reference proteome</keyword>
<sequence length="267" mass="29013">MLLTMLTFTLVGCSGLSHSNSSSNSKTTTSSISNSKSSDKKGTNLNKKTKQHKNVQNPTVADVRTALGNDDVATARNLLSQVKQTTTNASELDQLGSEINTDEQAQQLLTTLKSEVENGNQKSAQETLRQINNLPVVNHIITNIQNEANQIASKPSDDTVDAKKSNSETESSQSSEAKESSSEVKDTSSLNNNEINTVLDQFKNSVGLPNNQQDQFNISKTGTDLYQIEIRENNPKNINGDLVGLYRFNSKTNTAQKMNPTTGAFGK</sequence>
<protein>
    <submittedName>
        <fullName evidence="2">Uncharacterized protein</fullName>
    </submittedName>
</protein>
<evidence type="ECO:0000313" key="2">
    <source>
        <dbReference type="EMBL" id="KRO24951.1"/>
    </source>
</evidence>
<dbReference type="Proteomes" id="UP000051249">
    <property type="component" value="Unassembled WGS sequence"/>
</dbReference>
<feature type="compositionally biased region" description="Low complexity" evidence="1">
    <location>
        <begin position="17"/>
        <end position="36"/>
    </location>
</feature>